<feature type="active site" description="Nucleophile" evidence="3">
    <location>
        <position position="204"/>
    </location>
</feature>
<dbReference type="InterPro" id="IPR010497">
    <property type="entry name" value="Epoxide_hydro_N"/>
</dbReference>
<organism evidence="5 6">
    <name type="scientific">Favolaschia claudopus</name>
    <dbReference type="NCBI Taxonomy" id="2862362"/>
    <lineage>
        <taxon>Eukaryota</taxon>
        <taxon>Fungi</taxon>
        <taxon>Dikarya</taxon>
        <taxon>Basidiomycota</taxon>
        <taxon>Agaricomycotina</taxon>
        <taxon>Agaricomycetes</taxon>
        <taxon>Agaricomycetidae</taxon>
        <taxon>Agaricales</taxon>
        <taxon>Marasmiineae</taxon>
        <taxon>Mycenaceae</taxon>
        <taxon>Favolaschia</taxon>
    </lineage>
</organism>
<dbReference type="Gene3D" id="3.40.50.1820">
    <property type="entry name" value="alpha/beta hydrolase"/>
    <property type="match status" value="1"/>
</dbReference>
<dbReference type="AlphaFoldDB" id="A0AAW0D6Q7"/>
<dbReference type="PANTHER" id="PTHR21661:SF39">
    <property type="entry name" value="HYDROLASE, PUTATIVE (AFU_ORTHOLOGUE AFUA_3G08960)-RELATED"/>
    <property type="match status" value="1"/>
</dbReference>
<dbReference type="PANTHER" id="PTHR21661">
    <property type="entry name" value="EPOXIDE HYDROLASE 1-RELATED"/>
    <property type="match status" value="1"/>
</dbReference>
<evidence type="ECO:0000256" key="3">
    <source>
        <dbReference type="PIRSR" id="PIRSR001112-1"/>
    </source>
</evidence>
<dbReference type="InterPro" id="IPR000639">
    <property type="entry name" value="Epox_hydrolase-like"/>
</dbReference>
<accession>A0AAW0D6Q7</accession>
<dbReference type="GO" id="GO:0097176">
    <property type="term" value="P:epoxide metabolic process"/>
    <property type="evidence" value="ECO:0007669"/>
    <property type="project" value="TreeGrafter"/>
</dbReference>
<dbReference type="Pfam" id="PF06441">
    <property type="entry name" value="EHN"/>
    <property type="match status" value="1"/>
</dbReference>
<evidence type="ECO:0000259" key="4">
    <source>
        <dbReference type="Pfam" id="PF06441"/>
    </source>
</evidence>
<evidence type="ECO:0000313" key="6">
    <source>
        <dbReference type="Proteomes" id="UP001362999"/>
    </source>
</evidence>
<sequence length="410" mass="45856">MTSGHPNFNILPMSFATVPATAKTTPTPFNVAVPDSAIEELKTLIKVAKIAPPTYESSRPDAKFGVTTDWIQKAKAEWESFDWCKVEAQINAFPQYKIAIDDADQSFDIHFLALFSEKPDAVPILMLHGWPGSVLEFLPILGILSSRHTPVNLPYHIIVPSLPGYGFSSPPPLDRLFGLQDVARLLNTFMVELGFDRYVVQGGDIGGLTSRILVAEHTNCKAVHMNFCYMTAPPNFDNSSLSASDHRKIARSNVFVTSGNSYSLEQATRPSTLSFALASSPLALLAWLGEKFMEWTDEDPSISTILEFVSFYWFTDTIATSFYPYRDTTPVEKDHVDLSTNPKWHIEKPFGFSAFPKEILPSPRAWIETTGNLVFYREHEKGGHFAAKEVPETLLLDVEDFVSQVWPEIK</sequence>
<dbReference type="PIRSF" id="PIRSF001112">
    <property type="entry name" value="Epoxide_hydrolase"/>
    <property type="match status" value="1"/>
</dbReference>
<gene>
    <name evidence="5" type="ORF">R3P38DRAFT_2868501</name>
</gene>
<comment type="caution">
    <text evidence="5">The sequence shown here is derived from an EMBL/GenBank/DDBJ whole genome shotgun (WGS) entry which is preliminary data.</text>
</comment>
<dbReference type="InterPro" id="IPR029058">
    <property type="entry name" value="AB_hydrolase_fold"/>
</dbReference>
<dbReference type="EMBL" id="JAWWNJ010000009">
    <property type="protein sequence ID" value="KAK7048295.1"/>
    <property type="molecule type" value="Genomic_DNA"/>
</dbReference>
<proteinExistence type="inferred from homology"/>
<dbReference type="PRINTS" id="PR00412">
    <property type="entry name" value="EPOXHYDRLASE"/>
</dbReference>
<evidence type="ECO:0000256" key="1">
    <source>
        <dbReference type="ARBA" id="ARBA00010088"/>
    </source>
</evidence>
<name>A0AAW0D6Q7_9AGAR</name>
<feature type="active site" description="Proton donor" evidence="3">
    <location>
        <position position="325"/>
    </location>
</feature>
<dbReference type="InterPro" id="IPR016292">
    <property type="entry name" value="Epoxide_hydrolase"/>
</dbReference>
<comment type="similarity">
    <text evidence="1">Belongs to the peptidase S33 family.</text>
</comment>
<dbReference type="GO" id="GO:0004301">
    <property type="term" value="F:epoxide hydrolase activity"/>
    <property type="evidence" value="ECO:0007669"/>
    <property type="project" value="TreeGrafter"/>
</dbReference>
<reference evidence="5 6" key="1">
    <citation type="journal article" date="2024" name="J Genomics">
        <title>Draft genome sequencing and assembly of Favolaschia claudopus CIRM-BRFM 2984 isolated from oak limbs.</title>
        <authorList>
            <person name="Navarro D."/>
            <person name="Drula E."/>
            <person name="Chaduli D."/>
            <person name="Cazenave R."/>
            <person name="Ahrendt S."/>
            <person name="Wang J."/>
            <person name="Lipzen A."/>
            <person name="Daum C."/>
            <person name="Barry K."/>
            <person name="Grigoriev I.V."/>
            <person name="Favel A."/>
            <person name="Rosso M.N."/>
            <person name="Martin F."/>
        </authorList>
    </citation>
    <scope>NUCLEOTIDE SEQUENCE [LARGE SCALE GENOMIC DNA]</scope>
    <source>
        <strain evidence="5 6">CIRM-BRFM 2984</strain>
    </source>
</reference>
<evidence type="ECO:0000313" key="5">
    <source>
        <dbReference type="EMBL" id="KAK7048295.1"/>
    </source>
</evidence>
<protein>
    <submittedName>
        <fullName evidence="5">Epoxide hydrolase</fullName>
    </submittedName>
</protein>
<feature type="domain" description="Epoxide hydrolase N-terminal" evidence="4">
    <location>
        <begin position="27"/>
        <end position="137"/>
    </location>
</feature>
<evidence type="ECO:0000256" key="2">
    <source>
        <dbReference type="ARBA" id="ARBA00022801"/>
    </source>
</evidence>
<keyword evidence="6" id="KW-1185">Reference proteome</keyword>
<dbReference type="Proteomes" id="UP001362999">
    <property type="component" value="Unassembled WGS sequence"/>
</dbReference>
<dbReference type="SUPFAM" id="SSF53474">
    <property type="entry name" value="alpha/beta-Hydrolases"/>
    <property type="match status" value="1"/>
</dbReference>
<feature type="active site" description="Proton acceptor" evidence="3">
    <location>
        <position position="384"/>
    </location>
</feature>
<keyword evidence="2 5" id="KW-0378">Hydrolase</keyword>